<feature type="region of interest" description="Disordered" evidence="2">
    <location>
        <begin position="580"/>
        <end position="711"/>
    </location>
</feature>
<evidence type="ECO:0000259" key="3">
    <source>
        <dbReference type="Pfam" id="PF07859"/>
    </source>
</evidence>
<dbReference type="Proteomes" id="UP000467700">
    <property type="component" value="Unassembled WGS sequence"/>
</dbReference>
<keyword evidence="5" id="KW-1185">Reference proteome</keyword>
<proteinExistence type="predicted"/>
<keyword evidence="1" id="KW-0378">Hydrolase</keyword>
<dbReference type="PANTHER" id="PTHR48081:SF5">
    <property type="entry name" value="ALPHA_BETA HYDROLASE FOLD-3 DOMAIN-CONTAINING PROTEIN"/>
    <property type="match status" value="1"/>
</dbReference>
<reference evidence="4 5" key="1">
    <citation type="submission" date="2020-01" db="EMBL/GenBank/DDBJ databases">
        <authorList>
            <person name="Gupta K D."/>
        </authorList>
    </citation>
    <scope>NUCLEOTIDE SEQUENCE [LARGE SCALE GENOMIC DNA]</scope>
</reference>
<evidence type="ECO:0000256" key="2">
    <source>
        <dbReference type="SAM" id="MobiDB-lite"/>
    </source>
</evidence>
<feature type="compositionally biased region" description="Low complexity" evidence="2">
    <location>
        <begin position="171"/>
        <end position="180"/>
    </location>
</feature>
<feature type="domain" description="Alpha/beta hydrolase fold-3" evidence="3">
    <location>
        <begin position="197"/>
        <end position="321"/>
    </location>
</feature>
<dbReference type="SUPFAM" id="SSF53474">
    <property type="entry name" value="alpha/beta-Hydrolases"/>
    <property type="match status" value="1"/>
</dbReference>
<evidence type="ECO:0000313" key="5">
    <source>
        <dbReference type="Proteomes" id="UP000467700"/>
    </source>
</evidence>
<dbReference type="InterPro" id="IPR050300">
    <property type="entry name" value="GDXG_lipolytic_enzyme"/>
</dbReference>
<dbReference type="Pfam" id="PF07859">
    <property type="entry name" value="Abhydrolase_3"/>
    <property type="match status" value="1"/>
</dbReference>
<dbReference type="OrthoDB" id="1662883at2759"/>
<dbReference type="AlphaFoldDB" id="A0A8S0WUP6"/>
<feature type="compositionally biased region" description="Basic and acidic residues" evidence="2">
    <location>
        <begin position="663"/>
        <end position="683"/>
    </location>
</feature>
<feature type="region of interest" description="Disordered" evidence="2">
    <location>
        <begin position="147"/>
        <end position="185"/>
    </location>
</feature>
<evidence type="ECO:0000256" key="1">
    <source>
        <dbReference type="ARBA" id="ARBA00022801"/>
    </source>
</evidence>
<feature type="compositionally biased region" description="Low complexity" evidence="2">
    <location>
        <begin position="612"/>
        <end position="630"/>
    </location>
</feature>
<accession>A0A8S0WUP6</accession>
<dbReference type="PANTHER" id="PTHR48081">
    <property type="entry name" value="AB HYDROLASE SUPERFAMILY PROTEIN C4A8.06C"/>
    <property type="match status" value="1"/>
</dbReference>
<dbReference type="Gene3D" id="3.40.50.1820">
    <property type="entry name" value="alpha/beta hydrolase"/>
    <property type="match status" value="1"/>
</dbReference>
<dbReference type="InterPro" id="IPR029058">
    <property type="entry name" value="AB_hydrolase_fold"/>
</dbReference>
<dbReference type="EMBL" id="CACVBS010000013">
    <property type="protein sequence ID" value="CAA7258970.1"/>
    <property type="molecule type" value="Genomic_DNA"/>
</dbReference>
<dbReference type="InterPro" id="IPR013094">
    <property type="entry name" value="AB_hydrolase_3"/>
</dbReference>
<dbReference type="GO" id="GO:0016787">
    <property type="term" value="F:hydrolase activity"/>
    <property type="evidence" value="ECO:0007669"/>
    <property type="project" value="UniProtKB-KW"/>
</dbReference>
<organism evidence="4 5">
    <name type="scientific">Cyclocybe aegerita</name>
    <name type="common">Black poplar mushroom</name>
    <name type="synonym">Agrocybe aegerita</name>
    <dbReference type="NCBI Taxonomy" id="1973307"/>
    <lineage>
        <taxon>Eukaryota</taxon>
        <taxon>Fungi</taxon>
        <taxon>Dikarya</taxon>
        <taxon>Basidiomycota</taxon>
        <taxon>Agaricomycotina</taxon>
        <taxon>Agaricomycetes</taxon>
        <taxon>Agaricomycetidae</taxon>
        <taxon>Agaricales</taxon>
        <taxon>Agaricineae</taxon>
        <taxon>Bolbitiaceae</taxon>
        <taxon>Cyclocybe</taxon>
    </lineage>
</organism>
<gene>
    <name evidence="4" type="ORF">AAE3_LOCUS1371</name>
</gene>
<evidence type="ECO:0000313" key="4">
    <source>
        <dbReference type="EMBL" id="CAA7258970.1"/>
    </source>
</evidence>
<protein>
    <recommendedName>
        <fullName evidence="3">Alpha/beta hydrolase fold-3 domain-containing protein</fullName>
    </recommendedName>
</protein>
<sequence>MLANALTREVSLKVGPVMLEVLVRHFFDRLRKDAERRNDSGARLKEDDVLYDEAFNIVKAFLHASTFHTVEELQGFSNTRTPSPPWVHVIRTVVPMTCCEEASTRLIKALGGEEAARRLVGGTKWWQVRGINGVDAQWITAKKDWQEAKRRHKMQKERKKDGLPVPPVPPSSAGSSADAPTQDEGVYNKDMDAMRCILYLHGGGYYFGSVDQERYSIQRHARKINGRVFAINYRLAPQYPFPCALQDAVAAYLFLIRPPAGADHIAVKPEHIVVAGDSAGGGLSLALLQVIRDSGLPLPAGGVLISPWCDLTHSFPSVHINTKTDVIPESGLSFHKPSILWPPPSPEVSTRVHASLRFRIRQAFKMEDSKIFNQLSTVISDHNTPHLAELDTPIPDTAPVDPEKIIVHTETGEVLEANEQLHFYTVNSLLAHPLISPVTSYLGGLPPLLFIAGDKEVLKDEIVYAAHKAAYPEKYPITEDARQLYPSLVGIEERYPKPTPVHLQVYDGTPHILPVLFSFTTPAKFCFRGIASFIKFVTEMTPLPIPMTKGGRSTPTVQRTHSISRRSSLFAGFSKSRLEAAAPPSPVTATPEPTITVTESPPPPVEAEPQVSLSRRPSLRRQLSARLARAGSVLRRTPSPGPSIQEESASPAPTLAPAITPEAKLEVKAEPEKMDEKEKDDQTRQTSIGSSDVGGPRFQMASLPPEEPVGEREAGELVVYADITNRSSWDCRMIRERVSTAGVIRPLEPESELDAFQLPQDRIGKLSETTMRRYLRDRALFDRKFVHTTKTIEKHRRHNLERAKEDTIKRLSILKATITRDGKAAANGSSKKEIKENVITSPGWAWAWALDDSECPPPSSIVSRRDTEEARKLAAVADQAIVGEDQTFSGNNLWSVVINFLTATPGKDSHVLHKSRNGSEVEVNGDAASLLAEERPKLQKRRSIFGRHLWPRTEQEARV</sequence>
<comment type="caution">
    <text evidence="4">The sequence shown here is derived from an EMBL/GenBank/DDBJ whole genome shotgun (WGS) entry which is preliminary data.</text>
</comment>
<name>A0A8S0WUP6_CYCAE</name>